<dbReference type="Proteomes" id="UP001230220">
    <property type="component" value="Unassembled WGS sequence"/>
</dbReference>
<keyword evidence="7" id="KW-0418">Kinase</keyword>
<comment type="subcellular location">
    <subcellularLocation>
        <location evidence="1">Cytoplasm</location>
    </subcellularLocation>
</comment>
<dbReference type="EMBL" id="JAUSUR010000001">
    <property type="protein sequence ID" value="MDQ0360086.1"/>
    <property type="molecule type" value="Genomic_DNA"/>
</dbReference>
<dbReference type="InterPro" id="IPR036667">
    <property type="entry name" value="PTS_IIB_sorbose-sp_sf"/>
</dbReference>
<feature type="domain" description="PTS EIIB type-4" evidence="8">
    <location>
        <begin position="1"/>
        <end position="156"/>
    </location>
</feature>
<keyword evidence="3" id="KW-0963">Cytoplasm</keyword>
<dbReference type="RefSeq" id="WP_307405719.1">
    <property type="nucleotide sequence ID" value="NZ_JAUSUR010000001.1"/>
</dbReference>
<evidence type="ECO:0000313" key="9">
    <source>
        <dbReference type="EMBL" id="MDQ0360086.1"/>
    </source>
</evidence>
<evidence type="ECO:0000259" key="8">
    <source>
        <dbReference type="PROSITE" id="PS51101"/>
    </source>
</evidence>
<keyword evidence="6" id="KW-0598">Phosphotransferase system</keyword>
<evidence type="ECO:0000256" key="3">
    <source>
        <dbReference type="ARBA" id="ARBA00022490"/>
    </source>
</evidence>
<evidence type="ECO:0000256" key="4">
    <source>
        <dbReference type="ARBA" id="ARBA00022597"/>
    </source>
</evidence>
<keyword evidence="5" id="KW-0808">Transferase</keyword>
<gene>
    <name evidence="9" type="ORF">J2S15_000817</name>
</gene>
<dbReference type="CDD" id="cd00001">
    <property type="entry name" value="PTS_IIB_man"/>
    <property type="match status" value="1"/>
</dbReference>
<evidence type="ECO:0000256" key="2">
    <source>
        <dbReference type="ARBA" id="ARBA00022448"/>
    </source>
</evidence>
<keyword evidence="10" id="KW-1185">Reference proteome</keyword>
<comment type="caution">
    <text evidence="9">The sequence shown here is derived from an EMBL/GenBank/DDBJ whole genome shotgun (WGS) entry which is preliminary data.</text>
</comment>
<name>A0ABU0DZS9_9FIRM</name>
<dbReference type="Gene3D" id="3.40.35.10">
    <property type="entry name" value="Phosphotransferase system, sorbose subfamily IIB component"/>
    <property type="match status" value="1"/>
</dbReference>
<accession>A0ABU0DZS9</accession>
<dbReference type="PROSITE" id="PS51101">
    <property type="entry name" value="PTS_EIIB_TYPE_4"/>
    <property type="match status" value="1"/>
</dbReference>
<evidence type="ECO:0000256" key="5">
    <source>
        <dbReference type="ARBA" id="ARBA00022679"/>
    </source>
</evidence>
<sequence>MIKLLRVDHRLLHGQVAFSWTSKLGADCILVANDDVMQDEMRKTAIKFAKPANIKLVMKTIDGAIESINSGVTDKYKLLVVVESIEDAYKLIKNTSAFTSLNLGGTRPKENTRSISKVVSVNEEETNLLKELIKDNIEVEIRMVPEDTKILAEKVL</sequence>
<reference evidence="9 10" key="1">
    <citation type="submission" date="2023-07" db="EMBL/GenBank/DDBJ databases">
        <title>Genomic Encyclopedia of Type Strains, Phase IV (KMG-IV): sequencing the most valuable type-strain genomes for metagenomic binning, comparative biology and taxonomic classification.</title>
        <authorList>
            <person name="Goeker M."/>
        </authorList>
    </citation>
    <scope>NUCLEOTIDE SEQUENCE [LARGE SCALE GENOMIC DNA]</scope>
    <source>
        <strain evidence="9 10">DSM 16784</strain>
    </source>
</reference>
<dbReference type="InterPro" id="IPR004720">
    <property type="entry name" value="PTS_IIB_sorbose-sp"/>
</dbReference>
<dbReference type="Pfam" id="PF03830">
    <property type="entry name" value="PTSIIB_sorb"/>
    <property type="match status" value="1"/>
</dbReference>
<dbReference type="SUPFAM" id="SSF52728">
    <property type="entry name" value="PTS IIb component"/>
    <property type="match status" value="1"/>
</dbReference>
<evidence type="ECO:0000256" key="1">
    <source>
        <dbReference type="ARBA" id="ARBA00004496"/>
    </source>
</evidence>
<evidence type="ECO:0000256" key="7">
    <source>
        <dbReference type="ARBA" id="ARBA00022777"/>
    </source>
</evidence>
<evidence type="ECO:0000313" key="10">
    <source>
        <dbReference type="Proteomes" id="UP001230220"/>
    </source>
</evidence>
<evidence type="ECO:0000256" key="6">
    <source>
        <dbReference type="ARBA" id="ARBA00022683"/>
    </source>
</evidence>
<keyword evidence="4" id="KW-0762">Sugar transport</keyword>
<proteinExistence type="predicted"/>
<keyword evidence="2" id="KW-0813">Transport</keyword>
<organism evidence="9 10">
    <name type="scientific">Breznakia pachnodae</name>
    <dbReference type="NCBI Taxonomy" id="265178"/>
    <lineage>
        <taxon>Bacteria</taxon>
        <taxon>Bacillati</taxon>
        <taxon>Bacillota</taxon>
        <taxon>Erysipelotrichia</taxon>
        <taxon>Erysipelotrichales</taxon>
        <taxon>Erysipelotrichaceae</taxon>
        <taxon>Breznakia</taxon>
    </lineage>
</organism>
<protein>
    <submittedName>
        <fullName evidence="9">Fructoselysine and glucoselysine-specific PTS system IIB component</fullName>
    </submittedName>
</protein>